<sequence>MNNYYKKDLLSILKFVGLLPLIFIMGIETNSTFFYFVLSFASLPFILEYVFLHRIKTGKIDHILPLDVQEKPSLKNIGLFIYLIVGLATFYCFQEYWRTDLLLYFLGLFSLLGSIRIILKLPTHTLSCYKGKFGTLLLVNNEQYFNPEKIWITQDHFIINGTEHSKRNLNLSDEDQKEIKRFLDAQFVHLDNIEIEIHPDP</sequence>
<dbReference type="EMBL" id="FPAS01000002">
    <property type="protein sequence ID" value="SFT69881.1"/>
    <property type="molecule type" value="Genomic_DNA"/>
</dbReference>
<feature type="transmembrane region" description="Helical" evidence="1">
    <location>
        <begin position="73"/>
        <end position="96"/>
    </location>
</feature>
<keyword evidence="1" id="KW-0472">Membrane</keyword>
<dbReference type="RefSeq" id="WP_139230321.1">
    <property type="nucleotide sequence ID" value="NZ_FPAS01000002.1"/>
</dbReference>
<keyword evidence="1" id="KW-1133">Transmembrane helix</keyword>
<protein>
    <submittedName>
        <fullName evidence="2">Uncharacterized protein</fullName>
    </submittedName>
</protein>
<keyword evidence="1" id="KW-0812">Transmembrane</keyword>
<feature type="transmembrane region" description="Helical" evidence="1">
    <location>
        <begin position="33"/>
        <end position="52"/>
    </location>
</feature>
<organism evidence="2 3">
    <name type="scientific">Lishizhenia tianjinensis</name>
    <dbReference type="NCBI Taxonomy" id="477690"/>
    <lineage>
        <taxon>Bacteria</taxon>
        <taxon>Pseudomonadati</taxon>
        <taxon>Bacteroidota</taxon>
        <taxon>Flavobacteriia</taxon>
        <taxon>Flavobacteriales</taxon>
        <taxon>Crocinitomicaceae</taxon>
        <taxon>Lishizhenia</taxon>
    </lineage>
</organism>
<gene>
    <name evidence="2" type="ORF">SAMN05216474_1890</name>
</gene>
<proteinExistence type="predicted"/>
<name>A0A1I7A4L8_9FLAO</name>
<feature type="transmembrane region" description="Helical" evidence="1">
    <location>
        <begin position="9"/>
        <end position="27"/>
    </location>
</feature>
<dbReference type="OrthoDB" id="9764318at2"/>
<reference evidence="2 3" key="1">
    <citation type="submission" date="2016-10" db="EMBL/GenBank/DDBJ databases">
        <authorList>
            <person name="de Groot N.N."/>
        </authorList>
    </citation>
    <scope>NUCLEOTIDE SEQUENCE [LARGE SCALE GENOMIC DNA]</scope>
    <source>
        <strain evidence="2 3">CGMCC 1.7005</strain>
    </source>
</reference>
<evidence type="ECO:0000313" key="2">
    <source>
        <dbReference type="EMBL" id="SFT69881.1"/>
    </source>
</evidence>
<evidence type="ECO:0000256" key="1">
    <source>
        <dbReference type="SAM" id="Phobius"/>
    </source>
</evidence>
<dbReference type="AlphaFoldDB" id="A0A1I7A4L8"/>
<feature type="transmembrane region" description="Helical" evidence="1">
    <location>
        <begin position="102"/>
        <end position="119"/>
    </location>
</feature>
<keyword evidence="3" id="KW-1185">Reference proteome</keyword>
<dbReference type="Proteomes" id="UP000236454">
    <property type="component" value="Unassembled WGS sequence"/>
</dbReference>
<evidence type="ECO:0000313" key="3">
    <source>
        <dbReference type="Proteomes" id="UP000236454"/>
    </source>
</evidence>
<accession>A0A1I7A4L8</accession>